<dbReference type="PATRIC" id="fig|742823.3.peg.1530"/>
<dbReference type="RefSeq" id="WP_005435751.1">
    <property type="nucleotide sequence ID" value="NZ_JH815517.1"/>
</dbReference>
<feature type="transmembrane region" description="Helical" evidence="10">
    <location>
        <begin position="68"/>
        <end position="88"/>
    </location>
</feature>
<keyword evidence="5" id="KW-0862">Zinc</keyword>
<dbReference type="InterPro" id="IPR002524">
    <property type="entry name" value="Cation_efflux"/>
</dbReference>
<evidence type="ECO:0000313" key="14">
    <source>
        <dbReference type="Proteomes" id="UP000005835"/>
    </source>
</evidence>
<evidence type="ECO:0000259" key="12">
    <source>
        <dbReference type="Pfam" id="PF16916"/>
    </source>
</evidence>
<feature type="domain" description="Cation efflux protein transmembrane" evidence="11">
    <location>
        <begin position="45"/>
        <end position="232"/>
    </location>
</feature>
<sequence>MSEQKHFDDVFQKPEPNSEFSSHGRGDSHWLHAAEKTKTSVLGFAVALTLSFSVIELVGGLWGNSLALIGDAGHMVTDSASLLFALVANKIAQKGADDDHSFGHGRVEVLAAFINGLVMLCVVGWIFFEAVSRIMTPEPVSGLSVMAIAAVGLVINILVAWSLSRDRKNMNTRAALLHVMGDLLGSVAAIVAGAVIYFGGPTIADPILSLVVCCLLLHATWEILRDSTRVLLDSVPEGVNYFSVGRTIEAIPGVNRVHDLHVWTMSPGHGAIQCHVHIESPECWPKILDVLRRQLHEEFQIDHVTVQPEWDFRGSDEECEVCRYAEFEAACRADFDDPRAAPAAPVLDAEKLL</sequence>
<evidence type="ECO:0000256" key="7">
    <source>
        <dbReference type="ARBA" id="ARBA00023065"/>
    </source>
</evidence>
<dbReference type="GO" id="GO:0005886">
    <property type="term" value="C:plasma membrane"/>
    <property type="evidence" value="ECO:0007669"/>
    <property type="project" value="TreeGrafter"/>
</dbReference>
<dbReference type="InterPro" id="IPR027470">
    <property type="entry name" value="Cation_efflux_CTD"/>
</dbReference>
<keyword evidence="5" id="KW-0864">Zinc transport</keyword>
<evidence type="ECO:0000256" key="1">
    <source>
        <dbReference type="ARBA" id="ARBA00004141"/>
    </source>
</evidence>
<feature type="transmembrane region" description="Helical" evidence="10">
    <location>
        <begin position="175"/>
        <end position="200"/>
    </location>
</feature>
<dbReference type="Proteomes" id="UP000005835">
    <property type="component" value="Unassembled WGS sequence"/>
</dbReference>
<dbReference type="PANTHER" id="PTHR11562">
    <property type="entry name" value="CATION EFFLUX PROTEIN/ ZINC TRANSPORTER"/>
    <property type="match status" value="1"/>
</dbReference>
<dbReference type="InterPro" id="IPR027469">
    <property type="entry name" value="Cation_efflux_TMD_sf"/>
</dbReference>
<dbReference type="STRING" id="742823.HMPREF9465_01539"/>
<feature type="transmembrane region" description="Helical" evidence="10">
    <location>
        <begin position="206"/>
        <end position="224"/>
    </location>
</feature>
<evidence type="ECO:0000256" key="6">
    <source>
        <dbReference type="ARBA" id="ARBA00022989"/>
    </source>
</evidence>
<dbReference type="eggNOG" id="COG1230">
    <property type="taxonomic scope" value="Bacteria"/>
</dbReference>
<dbReference type="GO" id="GO:0005385">
    <property type="term" value="F:zinc ion transmembrane transporter activity"/>
    <property type="evidence" value="ECO:0007669"/>
    <property type="project" value="TreeGrafter"/>
</dbReference>
<dbReference type="SUPFAM" id="SSF161111">
    <property type="entry name" value="Cation efflux protein transmembrane domain-like"/>
    <property type="match status" value="1"/>
</dbReference>
<evidence type="ECO:0000256" key="9">
    <source>
        <dbReference type="SAM" id="MobiDB-lite"/>
    </source>
</evidence>
<evidence type="ECO:0000256" key="2">
    <source>
        <dbReference type="ARBA" id="ARBA00008873"/>
    </source>
</evidence>
<evidence type="ECO:0000256" key="4">
    <source>
        <dbReference type="ARBA" id="ARBA00022692"/>
    </source>
</evidence>
<gene>
    <name evidence="13" type="ORF">HMPREF9465_01539</name>
</gene>
<dbReference type="OrthoDB" id="9809646at2"/>
<keyword evidence="14" id="KW-1185">Reference proteome</keyword>
<dbReference type="InterPro" id="IPR050681">
    <property type="entry name" value="CDF/SLC30A"/>
</dbReference>
<dbReference type="AlphaFoldDB" id="K1KGM4"/>
<evidence type="ECO:0000313" key="13">
    <source>
        <dbReference type="EMBL" id="EKB30849.1"/>
    </source>
</evidence>
<reference evidence="13 14" key="1">
    <citation type="submission" date="2012-05" db="EMBL/GenBank/DDBJ databases">
        <title>The Genome Sequence of Sutterella wadsworthensis 2_1_59BFAA.</title>
        <authorList>
            <consortium name="The Broad Institute Genome Sequencing Platform"/>
            <person name="Earl A."/>
            <person name="Ward D."/>
            <person name="Feldgarden M."/>
            <person name="Gevers D."/>
            <person name="Daigneault M."/>
            <person name="Strauss J."/>
            <person name="Allen-Vercoe E."/>
            <person name="Walker B."/>
            <person name="Young S.K."/>
            <person name="Zeng Q."/>
            <person name="Gargeya S."/>
            <person name="Fitzgerald M."/>
            <person name="Haas B."/>
            <person name="Abouelleil A."/>
            <person name="Alvarado L."/>
            <person name="Arachchi H.M."/>
            <person name="Berlin A.M."/>
            <person name="Chapman S.B."/>
            <person name="Goldberg J."/>
            <person name="Griggs A."/>
            <person name="Gujja S."/>
            <person name="Hansen M."/>
            <person name="Howarth C."/>
            <person name="Imamovic A."/>
            <person name="Larimer J."/>
            <person name="McCowen C."/>
            <person name="Montmayeur A."/>
            <person name="Murphy C."/>
            <person name="Neiman D."/>
            <person name="Pearson M."/>
            <person name="Priest M."/>
            <person name="Roberts A."/>
            <person name="Saif S."/>
            <person name="Shea T."/>
            <person name="Sisk P."/>
            <person name="Sykes S."/>
            <person name="Wortman J."/>
            <person name="Nusbaum C."/>
            <person name="Birren B."/>
        </authorList>
    </citation>
    <scope>NUCLEOTIDE SEQUENCE [LARGE SCALE GENOMIC DNA]</scope>
    <source>
        <strain evidence="13 14">2_1_59BFAA</strain>
    </source>
</reference>
<dbReference type="SUPFAM" id="SSF160240">
    <property type="entry name" value="Cation efflux protein cytoplasmic domain-like"/>
    <property type="match status" value="1"/>
</dbReference>
<evidence type="ECO:0000256" key="3">
    <source>
        <dbReference type="ARBA" id="ARBA00022448"/>
    </source>
</evidence>
<dbReference type="InterPro" id="IPR036837">
    <property type="entry name" value="Cation_efflux_CTD_sf"/>
</dbReference>
<evidence type="ECO:0000256" key="5">
    <source>
        <dbReference type="ARBA" id="ARBA00022906"/>
    </source>
</evidence>
<evidence type="ECO:0000256" key="8">
    <source>
        <dbReference type="ARBA" id="ARBA00023136"/>
    </source>
</evidence>
<feature type="transmembrane region" description="Helical" evidence="10">
    <location>
        <begin position="140"/>
        <end position="163"/>
    </location>
</feature>
<protein>
    <submittedName>
        <fullName evidence="13">Cation diffusion facilitator family transporter</fullName>
    </submittedName>
</protein>
<dbReference type="HOGENOM" id="CLU_013430_0_0_4"/>
<evidence type="ECO:0000259" key="11">
    <source>
        <dbReference type="Pfam" id="PF01545"/>
    </source>
</evidence>
<name>K1KGM4_9BURK</name>
<comment type="caution">
    <text evidence="13">The sequence shown here is derived from an EMBL/GenBank/DDBJ whole genome shotgun (WGS) entry which is preliminary data.</text>
</comment>
<keyword evidence="3" id="KW-0813">Transport</keyword>
<feature type="domain" description="Cation efflux protein cytoplasmic" evidence="12">
    <location>
        <begin position="238"/>
        <end position="309"/>
    </location>
</feature>
<keyword evidence="4 10" id="KW-0812">Transmembrane</keyword>
<comment type="subcellular location">
    <subcellularLocation>
        <location evidence="1">Membrane</location>
        <topology evidence="1">Multi-pass membrane protein</topology>
    </subcellularLocation>
</comment>
<dbReference type="Gene3D" id="1.20.1510.10">
    <property type="entry name" value="Cation efflux protein transmembrane domain"/>
    <property type="match status" value="1"/>
</dbReference>
<dbReference type="NCBIfam" id="TIGR01297">
    <property type="entry name" value="CDF"/>
    <property type="match status" value="1"/>
</dbReference>
<dbReference type="Pfam" id="PF16916">
    <property type="entry name" value="ZT_dimer"/>
    <property type="match status" value="1"/>
</dbReference>
<dbReference type="InterPro" id="IPR058533">
    <property type="entry name" value="Cation_efflux_TM"/>
</dbReference>
<keyword evidence="7" id="KW-0406">Ion transport</keyword>
<dbReference type="Pfam" id="PF01545">
    <property type="entry name" value="Cation_efflux"/>
    <property type="match status" value="1"/>
</dbReference>
<feature type="region of interest" description="Disordered" evidence="9">
    <location>
        <begin position="1"/>
        <end position="25"/>
    </location>
</feature>
<feature type="compositionally biased region" description="Basic and acidic residues" evidence="9">
    <location>
        <begin position="1"/>
        <end position="12"/>
    </location>
</feature>
<feature type="transmembrane region" description="Helical" evidence="10">
    <location>
        <begin position="41"/>
        <end position="62"/>
    </location>
</feature>
<comment type="similarity">
    <text evidence="2">Belongs to the cation diffusion facilitator (CDF) transporter (TC 2.A.4) family. SLC30A subfamily.</text>
</comment>
<accession>K1KGM4</accession>
<proteinExistence type="inferred from homology"/>
<organism evidence="13 14">
    <name type="scientific">Sutterella wadsworthensis 2_1_59BFAA</name>
    <dbReference type="NCBI Taxonomy" id="742823"/>
    <lineage>
        <taxon>Bacteria</taxon>
        <taxon>Pseudomonadati</taxon>
        <taxon>Pseudomonadota</taxon>
        <taxon>Betaproteobacteria</taxon>
        <taxon>Burkholderiales</taxon>
        <taxon>Sutterellaceae</taxon>
        <taxon>Sutterella</taxon>
    </lineage>
</organism>
<keyword evidence="6 10" id="KW-1133">Transmembrane helix</keyword>
<feature type="transmembrane region" description="Helical" evidence="10">
    <location>
        <begin position="109"/>
        <end position="128"/>
    </location>
</feature>
<dbReference type="PANTHER" id="PTHR11562:SF17">
    <property type="entry name" value="RE54080P-RELATED"/>
    <property type="match status" value="1"/>
</dbReference>
<dbReference type="EMBL" id="ADMG01000035">
    <property type="protein sequence ID" value="EKB30849.1"/>
    <property type="molecule type" value="Genomic_DNA"/>
</dbReference>
<evidence type="ECO:0000256" key="10">
    <source>
        <dbReference type="SAM" id="Phobius"/>
    </source>
</evidence>
<keyword evidence="8 10" id="KW-0472">Membrane</keyword>